<accession>A0A0D2JHT9</accession>
<keyword evidence="5" id="KW-1185">Reference proteome</keyword>
<dbReference type="Gene3D" id="3.40.50.360">
    <property type="match status" value="1"/>
</dbReference>
<dbReference type="GO" id="GO:0016491">
    <property type="term" value="F:oxidoreductase activity"/>
    <property type="evidence" value="ECO:0007669"/>
    <property type="project" value="InterPro"/>
</dbReference>
<dbReference type="PATRIC" id="fig|1429043.3.peg.848"/>
<dbReference type="Proteomes" id="UP000032233">
    <property type="component" value="Unassembled WGS sequence"/>
</dbReference>
<comment type="caution">
    <text evidence="4">The sequence shown here is derived from an EMBL/GenBank/DDBJ whole genome shotgun (WGS) entry which is preliminary data.</text>
</comment>
<dbReference type="InParanoid" id="A0A0D2JHT9"/>
<keyword evidence="1" id="KW-0285">Flavoprotein</keyword>
<evidence type="ECO:0000313" key="5">
    <source>
        <dbReference type="Proteomes" id="UP000032233"/>
    </source>
</evidence>
<dbReference type="PANTHER" id="PTHR43278">
    <property type="entry name" value="NAD(P)H-DEPENDENT FMN-CONTAINING OXIDOREDUCTASE YWQN-RELATED"/>
    <property type="match status" value="1"/>
</dbReference>
<keyword evidence="2" id="KW-0288">FMN</keyword>
<dbReference type="OrthoDB" id="9790975at2"/>
<reference evidence="4 5" key="1">
    <citation type="submission" date="2013-11" db="EMBL/GenBank/DDBJ databases">
        <title>Metagenomic analysis of a methanogenic consortium involved in long chain n-alkane degradation.</title>
        <authorList>
            <person name="Davidova I.A."/>
            <person name="Callaghan A.V."/>
            <person name="Wawrik B."/>
            <person name="Pruitt S."/>
            <person name="Marks C."/>
            <person name="Duncan K.E."/>
            <person name="Suflita J.M."/>
        </authorList>
    </citation>
    <scope>NUCLEOTIDE SEQUENCE [LARGE SCALE GENOMIC DNA]</scope>
    <source>
        <strain evidence="4 5">SPR</strain>
    </source>
</reference>
<dbReference type="InterPro" id="IPR029039">
    <property type="entry name" value="Flavoprotein-like_sf"/>
</dbReference>
<gene>
    <name evidence="4" type="ORF">X474_03990</name>
</gene>
<dbReference type="Pfam" id="PF03358">
    <property type="entry name" value="FMN_red"/>
    <property type="match status" value="1"/>
</dbReference>
<dbReference type="SUPFAM" id="SSF52218">
    <property type="entry name" value="Flavoproteins"/>
    <property type="match status" value="1"/>
</dbReference>
<sequence>MRALAINGSPRKGGNTQILLEKALEPLNRAGWETELVQIGGKKIQGCLACRKCAENLDQKCAVKKDIFNEIMGKMISADALILGSPTYFTDVSAEMKALLDRSGLVALANGRLFKGKIGAAVAAQRRAGSIHVFDTINHMFLMNQMIIPGSIYWNMGLGREKGEVKEDAEGLANMENLGLTIDWLAKAIKPQMGAFPGAN</sequence>
<dbReference type="RefSeq" id="WP_044346805.1">
    <property type="nucleotide sequence ID" value="NZ_AZAC01000003.1"/>
</dbReference>
<name>A0A0D2JHT9_9BACT</name>
<dbReference type="EMBL" id="AZAC01000003">
    <property type="protein sequence ID" value="KIX15311.1"/>
    <property type="molecule type" value="Genomic_DNA"/>
</dbReference>
<protein>
    <submittedName>
        <fullName evidence="4">FMN reductase</fullName>
    </submittedName>
</protein>
<dbReference type="STRING" id="1429043.X474_03990"/>
<organism evidence="4 5">
    <name type="scientific">Dethiosulfatarculus sandiegensis</name>
    <dbReference type="NCBI Taxonomy" id="1429043"/>
    <lineage>
        <taxon>Bacteria</taxon>
        <taxon>Pseudomonadati</taxon>
        <taxon>Thermodesulfobacteriota</taxon>
        <taxon>Desulfarculia</taxon>
        <taxon>Desulfarculales</taxon>
        <taxon>Desulfarculaceae</taxon>
        <taxon>Dethiosulfatarculus</taxon>
    </lineage>
</organism>
<proteinExistence type="predicted"/>
<dbReference type="InterPro" id="IPR051796">
    <property type="entry name" value="ISF_SsuE-like"/>
</dbReference>
<evidence type="ECO:0000256" key="1">
    <source>
        <dbReference type="ARBA" id="ARBA00022630"/>
    </source>
</evidence>
<dbReference type="AlphaFoldDB" id="A0A0D2JHT9"/>
<evidence type="ECO:0000259" key="3">
    <source>
        <dbReference type="Pfam" id="PF03358"/>
    </source>
</evidence>
<evidence type="ECO:0000256" key="2">
    <source>
        <dbReference type="ARBA" id="ARBA00022643"/>
    </source>
</evidence>
<feature type="domain" description="NADPH-dependent FMN reductase-like" evidence="3">
    <location>
        <begin position="1"/>
        <end position="157"/>
    </location>
</feature>
<dbReference type="InterPro" id="IPR005025">
    <property type="entry name" value="FMN_Rdtase-like_dom"/>
</dbReference>
<dbReference type="PANTHER" id="PTHR43278:SF4">
    <property type="entry name" value="NAD(P)H-DEPENDENT FMN-CONTAINING OXIDOREDUCTASE YWQN-RELATED"/>
    <property type="match status" value="1"/>
</dbReference>
<evidence type="ECO:0000313" key="4">
    <source>
        <dbReference type="EMBL" id="KIX15311.1"/>
    </source>
</evidence>